<name>A0A5J9WE87_9POAL</name>
<keyword evidence="2" id="KW-1185">Reference proteome</keyword>
<proteinExistence type="predicted"/>
<evidence type="ECO:0000313" key="2">
    <source>
        <dbReference type="Proteomes" id="UP000324897"/>
    </source>
</evidence>
<sequence length="278" mass="31616">MFPFARYTKAHLQEKNKDLKATYKAIRDARKDSGAGLDPASGMVTGGPNVWDKIEKYHKKVVKFRKKGFLHYNSCELLYEGSIATGDLSFTSTDPVHQSFENIEEEHLETARVGQEASVGAMAARVSGAAASVGHEASVGAVWEVWVLWLQVIQVWVLKKRAKPVLQVWVLKKCVNIVGKKRKPGRVAVVLDDYLEHKKVQSGKAVEAIMEKKMRAEEYSIEKCLDTTDCTEELTDEDKAIASEVFEDDKNREMFMKHKNHNVRLLWLRRKIRRLADT</sequence>
<gene>
    <name evidence="1" type="ORF">EJB05_05791</name>
</gene>
<organism evidence="1 2">
    <name type="scientific">Eragrostis curvula</name>
    <name type="common">weeping love grass</name>
    <dbReference type="NCBI Taxonomy" id="38414"/>
    <lineage>
        <taxon>Eukaryota</taxon>
        <taxon>Viridiplantae</taxon>
        <taxon>Streptophyta</taxon>
        <taxon>Embryophyta</taxon>
        <taxon>Tracheophyta</taxon>
        <taxon>Spermatophyta</taxon>
        <taxon>Magnoliopsida</taxon>
        <taxon>Liliopsida</taxon>
        <taxon>Poales</taxon>
        <taxon>Poaceae</taxon>
        <taxon>PACMAD clade</taxon>
        <taxon>Chloridoideae</taxon>
        <taxon>Eragrostideae</taxon>
        <taxon>Eragrostidinae</taxon>
        <taxon>Eragrostis</taxon>
    </lineage>
</organism>
<comment type="caution">
    <text evidence="1">The sequence shown here is derived from an EMBL/GenBank/DDBJ whole genome shotgun (WGS) entry which is preliminary data.</text>
</comment>
<accession>A0A5J9WE87</accession>
<evidence type="ECO:0000313" key="1">
    <source>
        <dbReference type="EMBL" id="TVU46266.1"/>
    </source>
</evidence>
<dbReference type="Gramene" id="TVU46266">
    <property type="protein sequence ID" value="TVU46266"/>
    <property type="gene ID" value="EJB05_05791"/>
</dbReference>
<dbReference type="PANTHER" id="PTHR46934:SF13">
    <property type="entry name" value="MYB_SANT-LIKE DOMAIN-CONTAINING PROTEIN"/>
    <property type="match status" value="1"/>
</dbReference>
<dbReference type="AlphaFoldDB" id="A0A5J9WE87"/>
<dbReference type="EMBL" id="RWGY01000004">
    <property type="protein sequence ID" value="TVU46266.1"/>
    <property type="molecule type" value="Genomic_DNA"/>
</dbReference>
<dbReference type="OrthoDB" id="694532at2759"/>
<dbReference type="PANTHER" id="PTHR46934">
    <property type="entry name" value="MYB_DNA-BIND_3 DOMAIN-CONTAINING PROTEIN-RELATED"/>
    <property type="match status" value="1"/>
</dbReference>
<protein>
    <submittedName>
        <fullName evidence="1">Uncharacterized protein</fullName>
    </submittedName>
</protein>
<dbReference type="Proteomes" id="UP000324897">
    <property type="component" value="Chromosome 5"/>
</dbReference>
<reference evidence="1 2" key="1">
    <citation type="journal article" date="2019" name="Sci. Rep.">
        <title>A high-quality genome of Eragrostis curvula grass provides insights into Poaceae evolution and supports new strategies to enhance forage quality.</title>
        <authorList>
            <person name="Carballo J."/>
            <person name="Santos B.A.C.M."/>
            <person name="Zappacosta D."/>
            <person name="Garbus I."/>
            <person name="Selva J.P."/>
            <person name="Gallo C.A."/>
            <person name="Diaz A."/>
            <person name="Albertini E."/>
            <person name="Caccamo M."/>
            <person name="Echenique V."/>
        </authorList>
    </citation>
    <scope>NUCLEOTIDE SEQUENCE [LARGE SCALE GENOMIC DNA]</scope>
    <source>
        <strain evidence="2">cv. Victoria</strain>
        <tissue evidence="1">Leaf</tissue>
    </source>
</reference>